<dbReference type="AlphaFoldDB" id="A0A1B6MLH3"/>
<proteinExistence type="predicted"/>
<protein>
    <submittedName>
        <fullName evidence="2">Uncharacterized protein</fullName>
    </submittedName>
</protein>
<accession>A0A1B6MLH3</accession>
<gene>
    <name evidence="2" type="ORF">g.1386</name>
</gene>
<feature type="non-terminal residue" evidence="2">
    <location>
        <position position="119"/>
    </location>
</feature>
<evidence type="ECO:0000313" key="2">
    <source>
        <dbReference type="EMBL" id="JAT36751.1"/>
    </source>
</evidence>
<feature type="non-terminal residue" evidence="2">
    <location>
        <position position="1"/>
    </location>
</feature>
<reference evidence="2" key="1">
    <citation type="submission" date="2015-11" db="EMBL/GenBank/DDBJ databases">
        <title>De novo transcriptome assembly of four potential Pierce s Disease insect vectors from Arizona vineyards.</title>
        <authorList>
            <person name="Tassone E.E."/>
        </authorList>
    </citation>
    <scope>NUCLEOTIDE SEQUENCE</scope>
</reference>
<feature type="region of interest" description="Disordered" evidence="1">
    <location>
        <begin position="56"/>
        <end position="77"/>
    </location>
</feature>
<dbReference type="EMBL" id="GEBQ01003226">
    <property type="protein sequence ID" value="JAT36751.1"/>
    <property type="molecule type" value="Transcribed_RNA"/>
</dbReference>
<sequence length="119" mass="12686">PTTVADDVSSCASASITTSASGSSAPLTVGRRDGDGELVVSVRDALELHAGSSTFTSTSSLLPLQQPRKRSSQMTITGTMKLRDLNNSKIKELDTLLVDAIAEAYLPFSLVEHNKFKKF</sequence>
<evidence type="ECO:0000256" key="1">
    <source>
        <dbReference type="SAM" id="MobiDB-lite"/>
    </source>
</evidence>
<name>A0A1B6MLH3_9HEMI</name>
<organism evidence="2">
    <name type="scientific">Graphocephala atropunctata</name>
    <dbReference type="NCBI Taxonomy" id="36148"/>
    <lineage>
        <taxon>Eukaryota</taxon>
        <taxon>Metazoa</taxon>
        <taxon>Ecdysozoa</taxon>
        <taxon>Arthropoda</taxon>
        <taxon>Hexapoda</taxon>
        <taxon>Insecta</taxon>
        <taxon>Pterygota</taxon>
        <taxon>Neoptera</taxon>
        <taxon>Paraneoptera</taxon>
        <taxon>Hemiptera</taxon>
        <taxon>Auchenorrhyncha</taxon>
        <taxon>Membracoidea</taxon>
        <taxon>Cicadellidae</taxon>
        <taxon>Cicadellinae</taxon>
        <taxon>Cicadellini</taxon>
        <taxon>Graphocephala</taxon>
    </lineage>
</organism>